<keyword evidence="2" id="KW-1185">Reference proteome</keyword>
<gene>
    <name evidence="1" type="ORF">Saso_27160</name>
</gene>
<reference evidence="2" key="1">
    <citation type="submission" date="2023-07" db="EMBL/GenBank/DDBJ databases">
        <title>Whole genome shotgun sequence of Streptomyces cacaoi subsp. asoensis NBRC 13813.</title>
        <authorList>
            <person name="Komaki H."/>
            <person name="Tamura T."/>
        </authorList>
    </citation>
    <scope>NUCLEOTIDE SEQUENCE [LARGE SCALE GENOMIC DNA]</scope>
    <source>
        <strain evidence="2">NBRC 13813</strain>
    </source>
</reference>
<accession>A0ABQ3RZ11</accession>
<sequence>MPVSLAGDGVSVAVLLLPDEQAVSAARSSAAVVMVARVRMVVPLGGVAGGMVPWGRGRPPPWGISAGACDQSATGV</sequence>
<comment type="caution">
    <text evidence="1">The sequence shown here is derived from an EMBL/GenBank/DDBJ whole genome shotgun (WGS) entry which is preliminary data.</text>
</comment>
<organism evidence="1 2">
    <name type="scientific">Streptomyces asoensis</name>
    <dbReference type="NCBI Taxonomy" id="249586"/>
    <lineage>
        <taxon>Bacteria</taxon>
        <taxon>Bacillati</taxon>
        <taxon>Actinomycetota</taxon>
        <taxon>Actinomycetes</taxon>
        <taxon>Kitasatosporales</taxon>
        <taxon>Streptomycetaceae</taxon>
        <taxon>Streptomyces</taxon>
    </lineage>
</organism>
<name>A0ABQ3RZ11_9ACTN</name>
<dbReference type="Proteomes" id="UP000649259">
    <property type="component" value="Unassembled WGS sequence"/>
</dbReference>
<evidence type="ECO:0000313" key="2">
    <source>
        <dbReference type="Proteomes" id="UP000649259"/>
    </source>
</evidence>
<dbReference type="EMBL" id="BNEB01000003">
    <property type="protein sequence ID" value="GHI61066.1"/>
    <property type="molecule type" value="Genomic_DNA"/>
</dbReference>
<proteinExistence type="predicted"/>
<protein>
    <submittedName>
        <fullName evidence="1">Uncharacterized protein</fullName>
    </submittedName>
</protein>
<evidence type="ECO:0000313" key="1">
    <source>
        <dbReference type="EMBL" id="GHI61066.1"/>
    </source>
</evidence>